<dbReference type="Pfam" id="PF17843">
    <property type="entry name" value="MycE_N"/>
    <property type="match status" value="1"/>
</dbReference>
<keyword evidence="4" id="KW-0949">S-adenosyl-L-methionine</keyword>
<dbReference type="InterPro" id="IPR029063">
    <property type="entry name" value="SAM-dependent_MTases_sf"/>
</dbReference>
<keyword evidence="5" id="KW-0045">Antibiotic biosynthesis</keyword>
<organism evidence="7 8">
    <name type="scientific">Saccharothrix xinjiangensis</name>
    <dbReference type="NCBI Taxonomy" id="204798"/>
    <lineage>
        <taxon>Bacteria</taxon>
        <taxon>Bacillati</taxon>
        <taxon>Actinomycetota</taxon>
        <taxon>Actinomycetes</taxon>
        <taxon>Pseudonocardiales</taxon>
        <taxon>Pseudonocardiaceae</taxon>
        <taxon>Saccharothrix</taxon>
    </lineage>
</organism>
<feature type="domain" description="Methyltransferase MycE N-terminal" evidence="6">
    <location>
        <begin position="13"/>
        <end position="121"/>
    </location>
</feature>
<evidence type="ECO:0000256" key="2">
    <source>
        <dbReference type="ARBA" id="ARBA00022603"/>
    </source>
</evidence>
<dbReference type="EMBL" id="JBHSJB010000033">
    <property type="protein sequence ID" value="MFC5058653.1"/>
    <property type="molecule type" value="Genomic_DNA"/>
</dbReference>
<gene>
    <name evidence="7" type="ORF">ACFPFM_33505</name>
</gene>
<keyword evidence="3" id="KW-0808">Transferase</keyword>
<evidence type="ECO:0000256" key="4">
    <source>
        <dbReference type="ARBA" id="ARBA00022691"/>
    </source>
</evidence>
<evidence type="ECO:0000256" key="5">
    <source>
        <dbReference type="ARBA" id="ARBA00023194"/>
    </source>
</evidence>
<keyword evidence="8" id="KW-1185">Reference proteome</keyword>
<evidence type="ECO:0000256" key="1">
    <source>
        <dbReference type="ARBA" id="ARBA00004792"/>
    </source>
</evidence>
<evidence type="ECO:0000313" key="8">
    <source>
        <dbReference type="Proteomes" id="UP001595833"/>
    </source>
</evidence>
<name>A0ABV9YAN4_9PSEU</name>
<comment type="pathway">
    <text evidence="1">Antibiotic biosynthesis.</text>
</comment>
<evidence type="ECO:0000313" key="7">
    <source>
        <dbReference type="EMBL" id="MFC5058653.1"/>
    </source>
</evidence>
<keyword evidence="2 7" id="KW-0489">Methyltransferase</keyword>
<dbReference type="Proteomes" id="UP001595833">
    <property type="component" value="Unassembled WGS sequence"/>
</dbReference>
<dbReference type="InterPro" id="IPR040800">
    <property type="entry name" value="MycE_N"/>
</dbReference>
<comment type="caution">
    <text evidence="7">The sequence shown here is derived from an EMBL/GenBank/DDBJ whole genome shotgun (WGS) entry which is preliminary data.</text>
</comment>
<reference evidence="8" key="1">
    <citation type="journal article" date="2019" name="Int. J. Syst. Evol. Microbiol.">
        <title>The Global Catalogue of Microorganisms (GCM) 10K type strain sequencing project: providing services to taxonomists for standard genome sequencing and annotation.</title>
        <authorList>
            <consortium name="The Broad Institute Genomics Platform"/>
            <consortium name="The Broad Institute Genome Sequencing Center for Infectious Disease"/>
            <person name="Wu L."/>
            <person name="Ma J."/>
        </authorList>
    </citation>
    <scope>NUCLEOTIDE SEQUENCE [LARGE SCALE GENOMIC DNA]</scope>
    <source>
        <strain evidence="8">KCTC 12848</strain>
    </source>
</reference>
<evidence type="ECO:0000256" key="3">
    <source>
        <dbReference type="ARBA" id="ARBA00022679"/>
    </source>
</evidence>
<dbReference type="RefSeq" id="WP_344038807.1">
    <property type="nucleotide sequence ID" value="NZ_BAAAKE010000013.1"/>
</dbReference>
<evidence type="ECO:0000259" key="6">
    <source>
        <dbReference type="Pfam" id="PF17843"/>
    </source>
</evidence>
<sequence length="399" mass="43466">MSPKVDLPDGLVTDVVRASGGNDGDWAGLLAAHDSALIARLLVEEVVSRCPPPVNEAPVLVELAVLDGEREHAWHLGVVRDRPVRVVGADEGFTAMRVDYELRELAQALYGSLRERNAGVRGTTLFPGVTADASAGEKIGAYFLAAQQATETVLTGCDSAKPDLGALSSRYLTPKFGSLHWFTPHYDRHFRDYRGEQVKVLEIGIGGYHHPEWGGGSLRMWKHFFPRGQIYGLDVVDKSHVDELRIRTFQGDQSDAEFLVALAEEHGPFDIVIDDGSHINDHVRTSFQALFPHVRPGGLYVVEDMWTAYWPGFGGNPDPEQSSGTSLGLLKSVIDAIQHRERGDAATREPSYLDGNAVGLHVYHNVAFIEKGRNAESGIPGWIPRDFASLVAASSGGAV</sequence>
<dbReference type="GO" id="GO:0032259">
    <property type="term" value="P:methylation"/>
    <property type="evidence" value="ECO:0007669"/>
    <property type="project" value="UniProtKB-KW"/>
</dbReference>
<dbReference type="Gene3D" id="3.30.1050.30">
    <property type="match status" value="1"/>
</dbReference>
<proteinExistence type="predicted"/>
<protein>
    <submittedName>
        <fullName evidence="7">Class I SAM-dependent methyltransferase</fullName>
    </submittedName>
</protein>
<dbReference type="GO" id="GO:0008168">
    <property type="term" value="F:methyltransferase activity"/>
    <property type="evidence" value="ECO:0007669"/>
    <property type="project" value="UniProtKB-KW"/>
</dbReference>
<dbReference type="SUPFAM" id="SSF53335">
    <property type="entry name" value="S-adenosyl-L-methionine-dependent methyltransferases"/>
    <property type="match status" value="1"/>
</dbReference>
<dbReference type="Gene3D" id="3.40.50.150">
    <property type="entry name" value="Vaccinia Virus protein VP39"/>
    <property type="match status" value="1"/>
</dbReference>
<accession>A0ABV9YAN4</accession>